<keyword evidence="3" id="KW-1185">Reference proteome</keyword>
<dbReference type="Pfam" id="PF14200">
    <property type="entry name" value="RicinB_lectin_2"/>
    <property type="match status" value="1"/>
</dbReference>
<dbReference type="OrthoDB" id="2961384at2759"/>
<reference evidence="3" key="1">
    <citation type="journal article" date="2014" name="Proc. Natl. Acad. Sci. U.S.A.">
        <title>Extensive sampling of basidiomycete genomes demonstrates inadequacy of the white-rot/brown-rot paradigm for wood decay fungi.</title>
        <authorList>
            <person name="Riley R."/>
            <person name="Salamov A.A."/>
            <person name="Brown D.W."/>
            <person name="Nagy L.G."/>
            <person name="Floudas D."/>
            <person name="Held B.W."/>
            <person name="Levasseur A."/>
            <person name="Lombard V."/>
            <person name="Morin E."/>
            <person name="Otillar R."/>
            <person name="Lindquist E.A."/>
            <person name="Sun H."/>
            <person name="LaButti K.M."/>
            <person name="Schmutz J."/>
            <person name="Jabbour D."/>
            <person name="Luo H."/>
            <person name="Baker S.E."/>
            <person name="Pisabarro A.G."/>
            <person name="Walton J.D."/>
            <person name="Blanchette R.A."/>
            <person name="Henrissat B."/>
            <person name="Martin F."/>
            <person name="Cullen D."/>
            <person name="Hibbett D.S."/>
            <person name="Grigoriev I.V."/>
        </authorList>
    </citation>
    <scope>NUCLEOTIDE SEQUENCE [LARGE SCALE GENOMIC DNA]</scope>
    <source>
        <strain evidence="3">CBS 339.88</strain>
    </source>
</reference>
<feature type="domain" description="Ricin B lectin" evidence="1">
    <location>
        <begin position="18"/>
        <end position="73"/>
    </location>
</feature>
<dbReference type="AlphaFoldDB" id="A0A067TFQ6"/>
<dbReference type="PROSITE" id="PS50231">
    <property type="entry name" value="RICIN_B_LECTIN"/>
    <property type="match status" value="1"/>
</dbReference>
<dbReference type="InterPro" id="IPR000772">
    <property type="entry name" value="Ricin_B_lectin"/>
</dbReference>
<dbReference type="Proteomes" id="UP000027222">
    <property type="component" value="Unassembled WGS sequence"/>
</dbReference>
<proteinExistence type="predicted"/>
<evidence type="ECO:0000313" key="3">
    <source>
        <dbReference type="Proteomes" id="UP000027222"/>
    </source>
</evidence>
<gene>
    <name evidence="2" type="ORF">GALMADRAFT_413796</name>
</gene>
<dbReference type="InterPro" id="IPR035992">
    <property type="entry name" value="Ricin_B-like_lectins"/>
</dbReference>
<dbReference type="EMBL" id="KL142376">
    <property type="protein sequence ID" value="KDR77813.1"/>
    <property type="molecule type" value="Genomic_DNA"/>
</dbReference>
<name>A0A067TFQ6_GALM3</name>
<evidence type="ECO:0000259" key="1">
    <source>
        <dbReference type="Pfam" id="PF14200"/>
    </source>
</evidence>
<accession>A0A067TFQ6</accession>
<organism evidence="2 3">
    <name type="scientific">Galerina marginata (strain CBS 339.88)</name>
    <dbReference type="NCBI Taxonomy" id="685588"/>
    <lineage>
        <taxon>Eukaryota</taxon>
        <taxon>Fungi</taxon>
        <taxon>Dikarya</taxon>
        <taxon>Basidiomycota</taxon>
        <taxon>Agaricomycotina</taxon>
        <taxon>Agaricomycetes</taxon>
        <taxon>Agaricomycetidae</taxon>
        <taxon>Agaricales</taxon>
        <taxon>Agaricineae</taxon>
        <taxon>Strophariaceae</taxon>
        <taxon>Galerina</taxon>
    </lineage>
</organism>
<evidence type="ECO:0000313" key="2">
    <source>
        <dbReference type="EMBL" id="KDR77813.1"/>
    </source>
</evidence>
<dbReference type="CDD" id="cd00161">
    <property type="entry name" value="beta-trefoil_Ricin-like"/>
    <property type="match status" value="1"/>
</dbReference>
<protein>
    <recommendedName>
        <fullName evidence="1">Ricin B lectin domain-containing protein</fullName>
    </recommendedName>
</protein>
<sequence>MVHLNLSNITAAIAAAGGVFNIIDFQGNCVDGPGGQTEDFTGVETYTCVPGAVNQQWSLTTVGANTPITLANTPSAVL</sequence>
<dbReference type="Gene3D" id="2.80.10.50">
    <property type="match status" value="1"/>
</dbReference>
<dbReference type="SUPFAM" id="SSF50370">
    <property type="entry name" value="Ricin B-like lectins"/>
    <property type="match status" value="1"/>
</dbReference>
<dbReference type="HOGENOM" id="CLU_2622186_0_0_1"/>